<dbReference type="InterPro" id="IPR011006">
    <property type="entry name" value="CheY-like_superfamily"/>
</dbReference>
<dbReference type="InterPro" id="IPR036097">
    <property type="entry name" value="HisK_dim/P_sf"/>
</dbReference>
<keyword evidence="8" id="KW-0808">Transferase</keyword>
<evidence type="ECO:0000259" key="7">
    <source>
        <dbReference type="PROSITE" id="PS50110"/>
    </source>
</evidence>
<dbReference type="SUPFAM" id="SSF55874">
    <property type="entry name" value="ATPase domain of HSP90 chaperone/DNA topoisomerase II/histidine kinase"/>
    <property type="match status" value="1"/>
</dbReference>
<dbReference type="Gene3D" id="3.30.450.20">
    <property type="entry name" value="PAS domain"/>
    <property type="match status" value="1"/>
</dbReference>
<dbReference type="SUPFAM" id="SSF47384">
    <property type="entry name" value="Homodimeric domain of signal transducing histidine kinase"/>
    <property type="match status" value="1"/>
</dbReference>
<dbReference type="AlphaFoldDB" id="C6B8L1"/>
<evidence type="ECO:0000256" key="3">
    <source>
        <dbReference type="ARBA" id="ARBA00022553"/>
    </source>
</evidence>
<protein>
    <recommendedName>
        <fullName evidence="2">histidine kinase</fullName>
        <ecNumber evidence="2">2.7.13.3</ecNumber>
    </recommendedName>
</protein>
<dbReference type="Gene3D" id="1.10.287.130">
    <property type="match status" value="1"/>
</dbReference>
<reference evidence="8 9" key="1">
    <citation type="journal article" date="2010" name="Stand. Genomic Sci.">
        <title>Complete genome sequence of Rhizobium leguminosarum bv. trifolii strain WSM1325, an effective microsymbiont of annual Mediterranean clovers.</title>
        <authorList>
            <person name="Reeve W."/>
            <person name="O'Hara G."/>
            <person name="Chain P."/>
            <person name="Ardley J."/>
            <person name="Brau L."/>
            <person name="Nandesena K."/>
            <person name="Tiwari R."/>
            <person name="Copeland A."/>
            <person name="Nolan M."/>
            <person name="Han C."/>
            <person name="Brettin T."/>
            <person name="Land M."/>
            <person name="Ovchinikova G."/>
            <person name="Ivanova N."/>
            <person name="Mavromatis K."/>
            <person name="Markowitz V."/>
            <person name="Kyrpides N."/>
            <person name="Melino V."/>
            <person name="Denton M."/>
            <person name="Yates R."/>
            <person name="Howieson J."/>
        </authorList>
    </citation>
    <scope>NUCLEOTIDE SEQUENCE [LARGE SCALE GENOMIC DNA]</scope>
    <source>
        <strain evidence="9">WSM1325</strain>
        <plasmid evidence="9">Plasmid pR132503</plasmid>
    </source>
</reference>
<keyword evidence="3 4" id="KW-0597">Phosphoprotein</keyword>
<evidence type="ECO:0000313" key="9">
    <source>
        <dbReference type="Proteomes" id="UP000002256"/>
    </source>
</evidence>
<dbReference type="InterPro" id="IPR003594">
    <property type="entry name" value="HATPase_dom"/>
</dbReference>
<dbReference type="EC" id="2.7.13.3" evidence="2"/>
<keyword evidence="5" id="KW-1133">Transmembrane helix</keyword>
<sequence length="685" mass="73880">MNKLRPSLLLLLCATIPVLVVGVVIGEYFLRQQRAAIDRDIAQRADFSATGLARALEMQRQLLSVVSESPRLDPPLERKAFKEIAHRLLGRIPVWQMLHISDLHGNIVLSVPTPEDGASHSTVNDMESYRRVIESRTAVVGSVVRREREIPTFPIRVPVERDGTITSILTALIRPEEITNILYANGLAKTWTAWIADGDGRLVAATGAAPALIGGPLNAFVRDTGSEGSGIAGVKIVSGEDVRTSSASIEGSNWTVHVGMPLAEYQEIGRTEYRILLATIFLIVGLLVAAAFLFQRELAARRRQDLALASGQRMEALGKLTGGVAHDFNNLLMIFQAGIEGVRRRKNDEQKLNVTLDMMSEGVSKGKAITHRLLSFSRRSNLDAETFFIQDKIGPLEHLVKQAATDQIIVDTEVDPDMWPVTVDPQGFEVAIINLVTNAREAMPDGGRLRIHGRNISEGSREIKQLRGPCVAISISDNGPGIPQADIHRVFEPFFTTKGGRSSGLGLSQVYGFAQRSGGAVVASSLPDQGASFVIYLPKAAGQVAPSSSATVANPLPRKVLVVDDTPSSLEASKMLLEMEGITVATAPSGQEALTVLASEPNVELVLSDIMMPNMSGLELAMEVQSRYPNTSIILMTGYSDALEQGARTQFPVLSKPFSRAGMLGAFAAAASQRNSASVVRLHPG</sequence>
<keyword evidence="5" id="KW-0472">Membrane</keyword>
<evidence type="ECO:0000256" key="5">
    <source>
        <dbReference type="SAM" id="Phobius"/>
    </source>
</evidence>
<dbReference type="Gene3D" id="3.30.565.10">
    <property type="entry name" value="Histidine kinase-like ATPase, C-terminal domain"/>
    <property type="match status" value="1"/>
</dbReference>
<dbReference type="InterPro" id="IPR036890">
    <property type="entry name" value="HATPase_C_sf"/>
</dbReference>
<feature type="domain" description="Response regulatory" evidence="7">
    <location>
        <begin position="559"/>
        <end position="671"/>
    </location>
</feature>
<feature type="domain" description="Histidine kinase" evidence="6">
    <location>
        <begin position="323"/>
        <end position="541"/>
    </location>
</feature>
<evidence type="ECO:0000256" key="2">
    <source>
        <dbReference type="ARBA" id="ARBA00012438"/>
    </source>
</evidence>
<keyword evidence="8" id="KW-0418">Kinase</keyword>
<dbReference type="EMBL" id="CP001625">
    <property type="protein sequence ID" value="ACS60249.1"/>
    <property type="molecule type" value="Genomic_DNA"/>
</dbReference>
<accession>C6B8L1</accession>
<dbReference type="CDD" id="cd18773">
    <property type="entry name" value="PDC1_HK_sensor"/>
    <property type="match status" value="1"/>
</dbReference>
<organism evidence="8 9">
    <name type="scientific">Rhizobium leguminosarum bv. trifolii (strain WSM1325)</name>
    <dbReference type="NCBI Taxonomy" id="395491"/>
    <lineage>
        <taxon>Bacteria</taxon>
        <taxon>Pseudomonadati</taxon>
        <taxon>Pseudomonadota</taxon>
        <taxon>Alphaproteobacteria</taxon>
        <taxon>Hyphomicrobiales</taxon>
        <taxon>Rhizobiaceae</taxon>
        <taxon>Rhizobium/Agrobacterium group</taxon>
        <taxon>Rhizobium</taxon>
    </lineage>
</organism>
<dbReference type="InterPro" id="IPR001789">
    <property type="entry name" value="Sig_transdc_resp-reg_receiver"/>
</dbReference>
<gene>
    <name evidence="8" type="ordered locus">Rleg_5422</name>
</gene>
<feature type="transmembrane region" description="Helical" evidence="5">
    <location>
        <begin position="275"/>
        <end position="294"/>
    </location>
</feature>
<comment type="catalytic activity">
    <reaction evidence="1">
        <text>ATP + protein L-histidine = ADP + protein N-phospho-L-histidine.</text>
        <dbReference type="EC" id="2.7.13.3"/>
    </reaction>
</comment>
<dbReference type="SMART" id="SM00448">
    <property type="entry name" value="REC"/>
    <property type="match status" value="1"/>
</dbReference>
<geneLocation type="plasmid" evidence="8 9">
    <name>pR132503</name>
</geneLocation>
<evidence type="ECO:0000259" key="6">
    <source>
        <dbReference type="PROSITE" id="PS50109"/>
    </source>
</evidence>
<dbReference type="PROSITE" id="PS50110">
    <property type="entry name" value="RESPONSE_REGULATORY"/>
    <property type="match status" value="1"/>
</dbReference>
<dbReference type="Proteomes" id="UP000002256">
    <property type="component" value="Plasmid pR132503"/>
</dbReference>
<keyword evidence="5" id="KW-0812">Transmembrane</keyword>
<dbReference type="InterPro" id="IPR005467">
    <property type="entry name" value="His_kinase_dom"/>
</dbReference>
<evidence type="ECO:0000313" key="8">
    <source>
        <dbReference type="EMBL" id="ACS60249.1"/>
    </source>
</evidence>
<dbReference type="SMART" id="SM00387">
    <property type="entry name" value="HATPase_c"/>
    <property type="match status" value="1"/>
</dbReference>
<proteinExistence type="predicted"/>
<evidence type="ECO:0000256" key="4">
    <source>
        <dbReference type="PROSITE-ProRule" id="PRU00169"/>
    </source>
</evidence>
<name>C6B8L1_RHILS</name>
<dbReference type="Pfam" id="PF02518">
    <property type="entry name" value="HATPase_c"/>
    <property type="match status" value="1"/>
</dbReference>
<keyword evidence="8" id="KW-0614">Plasmid</keyword>
<feature type="modified residue" description="4-aspartylphosphate" evidence="4">
    <location>
        <position position="609"/>
    </location>
</feature>
<dbReference type="PROSITE" id="PS50109">
    <property type="entry name" value="HIS_KIN"/>
    <property type="match status" value="1"/>
</dbReference>
<dbReference type="Gene3D" id="3.40.50.2300">
    <property type="match status" value="1"/>
</dbReference>
<dbReference type="InterPro" id="IPR004358">
    <property type="entry name" value="Sig_transdc_His_kin-like_C"/>
</dbReference>
<dbReference type="Pfam" id="PF00072">
    <property type="entry name" value="Response_reg"/>
    <property type="match status" value="1"/>
</dbReference>
<dbReference type="PRINTS" id="PR00344">
    <property type="entry name" value="BCTRLSENSOR"/>
</dbReference>
<dbReference type="KEGG" id="rlg:Rleg_5422"/>
<dbReference type="SUPFAM" id="SSF52172">
    <property type="entry name" value="CheY-like"/>
    <property type="match status" value="1"/>
</dbReference>
<dbReference type="PANTHER" id="PTHR43547">
    <property type="entry name" value="TWO-COMPONENT HISTIDINE KINASE"/>
    <property type="match status" value="1"/>
</dbReference>
<dbReference type="PANTHER" id="PTHR43547:SF2">
    <property type="entry name" value="HYBRID SIGNAL TRANSDUCTION HISTIDINE KINASE C"/>
    <property type="match status" value="1"/>
</dbReference>
<evidence type="ECO:0000256" key="1">
    <source>
        <dbReference type="ARBA" id="ARBA00000085"/>
    </source>
</evidence>
<dbReference type="HOGENOM" id="CLU_000445_114_21_5"/>
<dbReference type="GO" id="GO:0000155">
    <property type="term" value="F:phosphorelay sensor kinase activity"/>
    <property type="evidence" value="ECO:0007669"/>
    <property type="project" value="InterPro"/>
</dbReference>